<feature type="compositionally biased region" description="Basic residues" evidence="7">
    <location>
        <begin position="87"/>
        <end position="98"/>
    </location>
</feature>
<dbReference type="InterPro" id="IPR019135">
    <property type="entry name" value="Polycomb_protein_VEFS-Box"/>
</dbReference>
<evidence type="ECO:0000313" key="10">
    <source>
        <dbReference type="Proteomes" id="UP001642540"/>
    </source>
</evidence>
<evidence type="ECO:0000256" key="5">
    <source>
        <dbReference type="ARBA" id="ARBA00023015"/>
    </source>
</evidence>
<protein>
    <recommendedName>
        <fullName evidence="8">Polycomb protein VEFS-Box domain-containing protein</fullName>
    </recommendedName>
</protein>
<feature type="domain" description="Polycomb protein VEFS-Box" evidence="8">
    <location>
        <begin position="155"/>
        <end position="270"/>
    </location>
</feature>
<dbReference type="PANTHER" id="PTHR22597">
    <property type="entry name" value="POLYCOMB GROUP PROTEIN"/>
    <property type="match status" value="1"/>
</dbReference>
<dbReference type="EMBL" id="CAXLJM020000051">
    <property type="protein sequence ID" value="CAL8114946.1"/>
    <property type="molecule type" value="Genomic_DNA"/>
</dbReference>
<feature type="compositionally biased region" description="Basic residues" evidence="7">
    <location>
        <begin position="41"/>
        <end position="50"/>
    </location>
</feature>
<sequence>MTLFGPHICLSCKMPIPRSLPQKRKRDEIPNKEKSPEPASKKAKRGRKKRAVETVTSSPEPGTKTLRQGRKKPAVETVTSSTEPVTKKLKRGRPKKLPGKTVTSTTEPVTKKLKRGRPKKFAGKTVTSTTEPATKKLIRGRKKPTVETATDSSKNANRQYFHTSTVPFKPNEILEEDSSDGEDVRIEMANRRIERNPTLTALQKKMMNLWNTHTTKTSKIYRGAIVHMSPLCLDFVEKHKSELSQEGLHMEFLFHLTNLHEQGILSRGHMVEILNKLPAVKKATL</sequence>
<evidence type="ECO:0000259" key="8">
    <source>
        <dbReference type="Pfam" id="PF09733"/>
    </source>
</evidence>
<keyword evidence="2" id="KW-0479">Metal-binding</keyword>
<organism evidence="9 10">
    <name type="scientific">Orchesella dallaii</name>
    <dbReference type="NCBI Taxonomy" id="48710"/>
    <lineage>
        <taxon>Eukaryota</taxon>
        <taxon>Metazoa</taxon>
        <taxon>Ecdysozoa</taxon>
        <taxon>Arthropoda</taxon>
        <taxon>Hexapoda</taxon>
        <taxon>Collembola</taxon>
        <taxon>Entomobryomorpha</taxon>
        <taxon>Entomobryoidea</taxon>
        <taxon>Orchesellidae</taxon>
        <taxon>Orchesellinae</taxon>
        <taxon>Orchesella</taxon>
    </lineage>
</organism>
<evidence type="ECO:0000256" key="1">
    <source>
        <dbReference type="ARBA" id="ARBA00007416"/>
    </source>
</evidence>
<name>A0ABP1R399_9HEXA</name>
<accession>A0ABP1R399</accession>
<evidence type="ECO:0000313" key="9">
    <source>
        <dbReference type="EMBL" id="CAL8114946.1"/>
    </source>
</evidence>
<keyword evidence="3" id="KW-0863">Zinc-finger</keyword>
<dbReference type="Proteomes" id="UP001642540">
    <property type="component" value="Unassembled WGS sequence"/>
</dbReference>
<dbReference type="PANTHER" id="PTHR22597:SF0">
    <property type="entry name" value="POLYCOMB PROTEIN SUZ12"/>
    <property type="match status" value="1"/>
</dbReference>
<dbReference type="Pfam" id="PF09733">
    <property type="entry name" value="VEFS-Box"/>
    <property type="match status" value="1"/>
</dbReference>
<reference evidence="9 10" key="1">
    <citation type="submission" date="2024-08" db="EMBL/GenBank/DDBJ databases">
        <authorList>
            <person name="Cucini C."/>
            <person name="Frati F."/>
        </authorList>
    </citation>
    <scope>NUCLEOTIDE SEQUENCE [LARGE SCALE GENOMIC DNA]</scope>
</reference>
<keyword evidence="5" id="KW-0805">Transcription regulation</keyword>
<comment type="caution">
    <text evidence="9">The sequence shown here is derived from an EMBL/GenBank/DDBJ whole genome shotgun (WGS) entry which is preliminary data.</text>
</comment>
<gene>
    <name evidence="9" type="ORF">ODALV1_LOCUS16672</name>
</gene>
<evidence type="ECO:0000256" key="6">
    <source>
        <dbReference type="ARBA" id="ARBA00023163"/>
    </source>
</evidence>
<keyword evidence="6" id="KW-0804">Transcription</keyword>
<evidence type="ECO:0000256" key="4">
    <source>
        <dbReference type="ARBA" id="ARBA00022833"/>
    </source>
</evidence>
<feature type="compositionally biased region" description="Low complexity" evidence="7">
    <location>
        <begin position="75"/>
        <end position="84"/>
    </location>
</feature>
<keyword evidence="10" id="KW-1185">Reference proteome</keyword>
<proteinExistence type="inferred from homology"/>
<evidence type="ECO:0000256" key="3">
    <source>
        <dbReference type="ARBA" id="ARBA00022771"/>
    </source>
</evidence>
<keyword evidence="4" id="KW-0862">Zinc</keyword>
<evidence type="ECO:0000256" key="7">
    <source>
        <dbReference type="SAM" id="MobiDB-lite"/>
    </source>
</evidence>
<feature type="compositionally biased region" description="Basic residues" evidence="7">
    <location>
        <begin position="111"/>
        <end position="122"/>
    </location>
</feature>
<feature type="region of interest" description="Disordered" evidence="7">
    <location>
        <begin position="11"/>
        <end position="153"/>
    </location>
</feature>
<evidence type="ECO:0000256" key="2">
    <source>
        <dbReference type="ARBA" id="ARBA00022723"/>
    </source>
</evidence>
<feature type="compositionally biased region" description="Basic and acidic residues" evidence="7">
    <location>
        <begin position="25"/>
        <end position="40"/>
    </location>
</feature>
<comment type="similarity">
    <text evidence="1">Belongs to the VEFS (VRN2-EMF2-FIS2-SU(Z)12) family.</text>
</comment>